<dbReference type="EMBL" id="GGEC01091164">
    <property type="protein sequence ID" value="MBX71648.1"/>
    <property type="molecule type" value="Transcribed_RNA"/>
</dbReference>
<dbReference type="AlphaFoldDB" id="A0A2P2QXF3"/>
<sequence length="47" mass="5608">MYFRLEFGLICWGSIASVSEIVFFYIFLDSIRLFLCVHIVQITRMTK</sequence>
<accession>A0A2P2QXF3</accession>
<proteinExistence type="predicted"/>
<organism evidence="2">
    <name type="scientific">Rhizophora mucronata</name>
    <name type="common">Asiatic mangrove</name>
    <dbReference type="NCBI Taxonomy" id="61149"/>
    <lineage>
        <taxon>Eukaryota</taxon>
        <taxon>Viridiplantae</taxon>
        <taxon>Streptophyta</taxon>
        <taxon>Embryophyta</taxon>
        <taxon>Tracheophyta</taxon>
        <taxon>Spermatophyta</taxon>
        <taxon>Magnoliopsida</taxon>
        <taxon>eudicotyledons</taxon>
        <taxon>Gunneridae</taxon>
        <taxon>Pentapetalae</taxon>
        <taxon>rosids</taxon>
        <taxon>fabids</taxon>
        <taxon>Malpighiales</taxon>
        <taxon>Rhizophoraceae</taxon>
        <taxon>Rhizophora</taxon>
    </lineage>
</organism>
<name>A0A2P2QXF3_RHIMU</name>
<evidence type="ECO:0000256" key="1">
    <source>
        <dbReference type="SAM" id="Phobius"/>
    </source>
</evidence>
<reference evidence="2" key="1">
    <citation type="submission" date="2018-02" db="EMBL/GenBank/DDBJ databases">
        <title>Rhizophora mucronata_Transcriptome.</title>
        <authorList>
            <person name="Meera S.P."/>
            <person name="Sreeshan A."/>
            <person name="Augustine A."/>
        </authorList>
    </citation>
    <scope>NUCLEOTIDE SEQUENCE</scope>
    <source>
        <tissue evidence="2">Leaf</tissue>
    </source>
</reference>
<keyword evidence="1" id="KW-1133">Transmembrane helix</keyword>
<feature type="transmembrane region" description="Helical" evidence="1">
    <location>
        <begin position="7"/>
        <end position="28"/>
    </location>
</feature>
<protein>
    <submittedName>
        <fullName evidence="2">Uncharacterized protein</fullName>
    </submittedName>
</protein>
<evidence type="ECO:0000313" key="2">
    <source>
        <dbReference type="EMBL" id="MBX71648.1"/>
    </source>
</evidence>
<keyword evidence="1" id="KW-0472">Membrane</keyword>
<keyword evidence="1" id="KW-0812">Transmembrane</keyword>